<dbReference type="Pfam" id="PF01881">
    <property type="entry name" value="Cas_Cas6_C"/>
    <property type="match status" value="1"/>
</dbReference>
<evidence type="ECO:0000313" key="6">
    <source>
        <dbReference type="Proteomes" id="UP000006054"/>
    </source>
</evidence>
<dbReference type="GO" id="GO:0051607">
    <property type="term" value="P:defense response to virus"/>
    <property type="evidence" value="ECO:0007669"/>
    <property type="project" value="UniProtKB-KW"/>
</dbReference>
<keyword evidence="6" id="KW-1185">Reference proteome</keyword>
<keyword evidence="2" id="KW-0694">RNA-binding</keyword>
<name>I4AF01_BERLS</name>
<dbReference type="PANTHER" id="PTHR36984">
    <property type="entry name" value="CRISPR-ASSOCIATED ENDORIBONUCLEASE CAS6 1"/>
    <property type="match status" value="1"/>
</dbReference>
<reference evidence="6" key="1">
    <citation type="submission" date="2012-06" db="EMBL/GenBank/DDBJ databases">
        <title>The complete genome of Flexibacter litoralis DSM 6794.</title>
        <authorList>
            <person name="Lucas S."/>
            <person name="Copeland A."/>
            <person name="Lapidus A."/>
            <person name="Glavina del Rio T."/>
            <person name="Dalin E."/>
            <person name="Tice H."/>
            <person name="Bruce D."/>
            <person name="Goodwin L."/>
            <person name="Pitluck S."/>
            <person name="Peters L."/>
            <person name="Ovchinnikova G."/>
            <person name="Lu M."/>
            <person name="Kyrpides N."/>
            <person name="Mavromatis K."/>
            <person name="Ivanova N."/>
            <person name="Brettin T."/>
            <person name="Detter J.C."/>
            <person name="Han C."/>
            <person name="Larimer F."/>
            <person name="Land M."/>
            <person name="Hauser L."/>
            <person name="Markowitz V."/>
            <person name="Cheng J.-F."/>
            <person name="Hugenholtz P."/>
            <person name="Woyke T."/>
            <person name="Wu D."/>
            <person name="Spring S."/>
            <person name="Lang E."/>
            <person name="Kopitz M."/>
            <person name="Brambilla E."/>
            <person name="Klenk H.-P."/>
            <person name="Eisen J.A."/>
        </authorList>
    </citation>
    <scope>NUCLEOTIDE SEQUENCE [LARGE SCALE GENOMIC DNA]</scope>
    <source>
        <strain evidence="6">ATCC 23117 / DSM 6794 / NBRC 15988 / NCIMB 1366 / Sio-4</strain>
    </source>
</reference>
<sequence>MRVRIIFDLRNRGAVLPFYHQHLFSGFIKDLLTDTSFGVDDNLFYNFSGLKGQTRVSRKGLHYCSRKVTLVLSALRTEVIDELLDSLFSREHIQIGELDLAPEAVEQELMPEQREMTKYICISPLVVSSPRFHRDTKEFIVPSMDKFSDLLYDSTLTRMEESGHYTDAEMAEFYKFQLVPDRRYLEKIQQEEKKFARIYPLEGQGSEVEVRGYTFPFVLYAHPQVQNFICNCGLGEYTDYGFGMLDFAHSDPTQRTQPYGKYGVTEENKK</sequence>
<dbReference type="Gene3D" id="3.30.70.1890">
    <property type="match status" value="1"/>
</dbReference>
<dbReference type="InterPro" id="IPR045747">
    <property type="entry name" value="CRISPR-assoc_prot_Cas6_N_sf"/>
</dbReference>
<dbReference type="Proteomes" id="UP000006054">
    <property type="component" value="Chromosome"/>
</dbReference>
<proteinExistence type="inferred from homology"/>
<evidence type="ECO:0000259" key="4">
    <source>
        <dbReference type="Pfam" id="PF01881"/>
    </source>
</evidence>
<dbReference type="InterPro" id="IPR010156">
    <property type="entry name" value="CRISPR-assoc_prot_Cas6"/>
</dbReference>
<dbReference type="STRING" id="880071.Fleli_0024"/>
<dbReference type="OrthoDB" id="976713at2"/>
<evidence type="ECO:0000256" key="1">
    <source>
        <dbReference type="ARBA" id="ARBA00005937"/>
    </source>
</evidence>
<dbReference type="KEGG" id="fli:Fleli_0024"/>
<dbReference type="GO" id="GO:0016788">
    <property type="term" value="F:hydrolase activity, acting on ester bonds"/>
    <property type="evidence" value="ECO:0007669"/>
    <property type="project" value="InterPro"/>
</dbReference>
<evidence type="ECO:0000256" key="3">
    <source>
        <dbReference type="ARBA" id="ARBA00023118"/>
    </source>
</evidence>
<gene>
    <name evidence="5" type="ordered locus">Fleli_0024</name>
</gene>
<dbReference type="eggNOG" id="COG1583">
    <property type="taxonomic scope" value="Bacteria"/>
</dbReference>
<accession>I4AF01</accession>
<evidence type="ECO:0000256" key="2">
    <source>
        <dbReference type="ARBA" id="ARBA00022884"/>
    </source>
</evidence>
<organism evidence="5 6">
    <name type="scientific">Bernardetia litoralis (strain ATCC 23117 / DSM 6794 / NBRC 15988 / NCIMB 1366 / Fx l1 / Sio-4)</name>
    <name type="common">Flexibacter litoralis</name>
    <dbReference type="NCBI Taxonomy" id="880071"/>
    <lineage>
        <taxon>Bacteria</taxon>
        <taxon>Pseudomonadati</taxon>
        <taxon>Bacteroidota</taxon>
        <taxon>Cytophagia</taxon>
        <taxon>Cytophagales</taxon>
        <taxon>Bernardetiaceae</taxon>
        <taxon>Bernardetia</taxon>
    </lineage>
</organism>
<dbReference type="AlphaFoldDB" id="I4AF01"/>
<keyword evidence="3" id="KW-0051">Antiviral defense</keyword>
<dbReference type="EMBL" id="CP003345">
    <property type="protein sequence ID" value="AFM02536.1"/>
    <property type="molecule type" value="Genomic_DNA"/>
</dbReference>
<feature type="domain" description="CRISPR associated protein Cas6 C-terminal" evidence="4">
    <location>
        <begin position="113"/>
        <end position="246"/>
    </location>
</feature>
<dbReference type="InterPro" id="IPR049435">
    <property type="entry name" value="Cas_Cas6_C"/>
</dbReference>
<dbReference type="Gene3D" id="3.30.70.1900">
    <property type="match status" value="1"/>
</dbReference>
<dbReference type="HOGENOM" id="CLU_1072848_0_0_10"/>
<comment type="similarity">
    <text evidence="1">Belongs to the CRISPR-associated protein Cas6/Cse3/CasE family.</text>
</comment>
<dbReference type="CDD" id="cd21140">
    <property type="entry name" value="Cas6_I-like"/>
    <property type="match status" value="1"/>
</dbReference>
<dbReference type="PANTHER" id="PTHR36984:SF1">
    <property type="entry name" value="CRISPR-ASSOCIATED ENDORIBONUCLEASE CAS6 1"/>
    <property type="match status" value="1"/>
</dbReference>
<dbReference type="GO" id="GO:0003723">
    <property type="term" value="F:RNA binding"/>
    <property type="evidence" value="ECO:0007669"/>
    <property type="project" value="UniProtKB-KW"/>
</dbReference>
<dbReference type="RefSeq" id="WP_014796005.1">
    <property type="nucleotide sequence ID" value="NC_018018.1"/>
</dbReference>
<evidence type="ECO:0000313" key="5">
    <source>
        <dbReference type="EMBL" id="AFM02536.1"/>
    </source>
</evidence>
<protein>
    <submittedName>
        <fullName evidence="5">Uncharacterized protein predicted to be involved in DNA repair (RAMP superfamily)</fullName>
    </submittedName>
</protein>